<sequence length="51" mass="5716">MRSRDCPRSISPLKLFGDEDGYGVLIRCVPTKLLAALHLLRLTLAFGALMW</sequence>
<proteinExistence type="predicted"/>
<gene>
    <name evidence="1" type="ORF">BRAA07T31756Z</name>
</gene>
<reference evidence="1" key="1">
    <citation type="submission" date="2018-11" db="EMBL/GenBank/DDBJ databases">
        <authorList>
            <consortium name="Genoscope - CEA"/>
            <person name="William W."/>
        </authorList>
    </citation>
    <scope>NUCLEOTIDE SEQUENCE</scope>
</reference>
<protein>
    <submittedName>
        <fullName evidence="1">Uncharacterized protein</fullName>
    </submittedName>
</protein>
<accession>A0A3P6C315</accession>
<dbReference type="EMBL" id="LR031574">
    <property type="protein sequence ID" value="VDD02279.1"/>
    <property type="molecule type" value="Genomic_DNA"/>
</dbReference>
<organism evidence="1">
    <name type="scientific">Brassica campestris</name>
    <name type="common">Field mustard</name>
    <dbReference type="NCBI Taxonomy" id="3711"/>
    <lineage>
        <taxon>Eukaryota</taxon>
        <taxon>Viridiplantae</taxon>
        <taxon>Streptophyta</taxon>
        <taxon>Embryophyta</taxon>
        <taxon>Tracheophyta</taxon>
        <taxon>Spermatophyta</taxon>
        <taxon>Magnoliopsida</taxon>
        <taxon>eudicotyledons</taxon>
        <taxon>Gunneridae</taxon>
        <taxon>Pentapetalae</taxon>
        <taxon>rosids</taxon>
        <taxon>malvids</taxon>
        <taxon>Brassicales</taxon>
        <taxon>Brassicaceae</taxon>
        <taxon>Brassiceae</taxon>
        <taxon>Brassica</taxon>
    </lineage>
</organism>
<dbReference type="AlphaFoldDB" id="A0A3P6C315"/>
<evidence type="ECO:0000313" key="1">
    <source>
        <dbReference type="EMBL" id="VDD02279.1"/>
    </source>
</evidence>
<name>A0A3P6C315_BRACM</name>